<dbReference type="SMART" id="SM00896">
    <property type="entry name" value="FDX-ACB"/>
    <property type="match status" value="1"/>
</dbReference>
<dbReference type="InterPro" id="IPR045864">
    <property type="entry name" value="aa-tRNA-synth_II/BPL/LPL"/>
</dbReference>
<evidence type="ECO:0000313" key="11">
    <source>
        <dbReference type="EMBL" id="WNG43398.1"/>
    </source>
</evidence>
<keyword evidence="7" id="KW-0030">Aminoacyl-tRNA synthetase</keyword>
<feature type="domain" description="Aminoacyl-transfer RNA synthetases class-II family profile" evidence="9">
    <location>
        <begin position="148"/>
        <end position="278"/>
    </location>
</feature>
<dbReference type="InterPro" id="IPR002319">
    <property type="entry name" value="Phenylalanyl-tRNA_Synthase"/>
</dbReference>
<comment type="similarity">
    <text evidence="1">Belongs to the class-II aminoacyl-tRNA synthetase family.</text>
</comment>
<dbReference type="Proteomes" id="UP001611383">
    <property type="component" value="Chromosome"/>
</dbReference>
<dbReference type="SUPFAM" id="SSF55681">
    <property type="entry name" value="Class II aaRS and biotin synthetases"/>
    <property type="match status" value="1"/>
</dbReference>
<dbReference type="InterPro" id="IPR006195">
    <property type="entry name" value="aa-tRNA-synth_II"/>
</dbReference>
<evidence type="ECO:0000313" key="12">
    <source>
        <dbReference type="Proteomes" id="UP001611383"/>
    </source>
</evidence>
<organism evidence="11 12">
    <name type="scientific">Archangium minus</name>
    <dbReference type="NCBI Taxonomy" id="83450"/>
    <lineage>
        <taxon>Bacteria</taxon>
        <taxon>Pseudomonadati</taxon>
        <taxon>Myxococcota</taxon>
        <taxon>Myxococcia</taxon>
        <taxon>Myxococcales</taxon>
        <taxon>Cystobacterineae</taxon>
        <taxon>Archangiaceae</taxon>
        <taxon>Archangium</taxon>
    </lineage>
</organism>
<dbReference type="Pfam" id="PF03147">
    <property type="entry name" value="FDX-ACB"/>
    <property type="match status" value="1"/>
</dbReference>
<evidence type="ECO:0000259" key="10">
    <source>
        <dbReference type="PROSITE" id="PS51447"/>
    </source>
</evidence>
<proteinExistence type="inferred from homology"/>
<dbReference type="InterPro" id="IPR036690">
    <property type="entry name" value="Fdx_antiC-bd_sf"/>
</dbReference>
<keyword evidence="5" id="KW-0648">Protein biosynthesis</keyword>
<keyword evidence="12" id="KW-1185">Reference proteome</keyword>
<evidence type="ECO:0000259" key="9">
    <source>
        <dbReference type="PROSITE" id="PS50862"/>
    </source>
</evidence>
<keyword evidence="4" id="KW-0067">ATP-binding</keyword>
<dbReference type="PROSITE" id="PS50862">
    <property type="entry name" value="AA_TRNA_LIGASE_II"/>
    <property type="match status" value="1"/>
</dbReference>
<protein>
    <recommendedName>
        <fullName evidence="8">Phenylalanyl-tRNA synthetase</fullName>
    </recommendedName>
</protein>
<evidence type="ECO:0000256" key="7">
    <source>
        <dbReference type="ARBA" id="ARBA00023146"/>
    </source>
</evidence>
<sequence length="407" mass="44763">MAPPPPLLEDRASPGAVFLPLQSESPSMSVCILSTDAVRRALSIRDLTDPSSGPHAMQRLVDDVLAALREAWRCDVRLHRQSPIVSVSDNYDRLRYPPDGVARDARYTRYVCDTALLRTQTSAMIPPLLRQLASSPQSSEDVLLACPGLVYRRDCIDRLHTGEPHQMDLWRIRRGAPLGVEDLRHMVETVVRALLPGCESRVTPARHPYTTDGLQIDVLQGGEWVEIGECGLAHPELLAESGLDTARVSGLAMGLGMDRILMLRKGLDDIRLLRAEDPRICSQMLDLEPYREVSSMPAVRRDLSLVLEGDATSEELGDVVRAALGAQAEVVEAVEVLSETPYEALPSAAVQRLGISPGQKNVLLRVVLRALDRSLTHAECNELRDRIYAALHRGSAWQWAAASAAHP</sequence>
<name>A0ABY9WIG6_9BACT</name>
<reference evidence="11 12" key="1">
    <citation type="submission" date="2019-08" db="EMBL/GenBank/DDBJ databases">
        <title>Archangium and Cystobacter genomes.</title>
        <authorList>
            <person name="Chen I.-C.K."/>
            <person name="Wielgoss S."/>
        </authorList>
    </citation>
    <scope>NUCLEOTIDE SEQUENCE [LARGE SCALE GENOMIC DNA]</scope>
    <source>
        <strain evidence="11 12">Cbm 6</strain>
    </source>
</reference>
<dbReference type="InterPro" id="IPR005121">
    <property type="entry name" value="Fdx_antiC-bd"/>
</dbReference>
<keyword evidence="6" id="KW-0809">Transit peptide</keyword>
<keyword evidence="2" id="KW-0436">Ligase</keyword>
<evidence type="ECO:0000256" key="2">
    <source>
        <dbReference type="ARBA" id="ARBA00022598"/>
    </source>
</evidence>
<dbReference type="Gene3D" id="3.30.930.10">
    <property type="entry name" value="Bira Bifunctional Protein, Domain 2"/>
    <property type="match status" value="1"/>
</dbReference>
<evidence type="ECO:0000256" key="1">
    <source>
        <dbReference type="ARBA" id="ARBA00008226"/>
    </source>
</evidence>
<keyword evidence="3" id="KW-0547">Nucleotide-binding</keyword>
<dbReference type="PROSITE" id="PS51447">
    <property type="entry name" value="FDX_ACB"/>
    <property type="match status" value="1"/>
</dbReference>
<dbReference type="EMBL" id="CP043494">
    <property type="protein sequence ID" value="WNG43398.1"/>
    <property type="molecule type" value="Genomic_DNA"/>
</dbReference>
<evidence type="ECO:0000256" key="4">
    <source>
        <dbReference type="ARBA" id="ARBA00022840"/>
    </source>
</evidence>
<gene>
    <name evidence="11" type="ORF">F0U60_04275</name>
</gene>
<evidence type="ECO:0000256" key="6">
    <source>
        <dbReference type="ARBA" id="ARBA00022946"/>
    </source>
</evidence>
<evidence type="ECO:0000256" key="8">
    <source>
        <dbReference type="ARBA" id="ARBA00031194"/>
    </source>
</evidence>
<accession>A0ABY9WIG6</accession>
<feature type="domain" description="FDX-ACB" evidence="10">
    <location>
        <begin position="294"/>
        <end position="400"/>
    </location>
</feature>
<evidence type="ECO:0000256" key="3">
    <source>
        <dbReference type="ARBA" id="ARBA00022741"/>
    </source>
</evidence>
<dbReference type="SUPFAM" id="SSF54991">
    <property type="entry name" value="Anticodon-binding domain of PheRS"/>
    <property type="match status" value="1"/>
</dbReference>
<evidence type="ECO:0000256" key="5">
    <source>
        <dbReference type="ARBA" id="ARBA00022917"/>
    </source>
</evidence>
<dbReference type="Pfam" id="PF01409">
    <property type="entry name" value="tRNA-synt_2d"/>
    <property type="match status" value="1"/>
</dbReference>
<dbReference type="Gene3D" id="3.30.70.380">
    <property type="entry name" value="Ferrodoxin-fold anticodon-binding domain"/>
    <property type="match status" value="1"/>
</dbReference>